<reference evidence="2 3" key="3">
    <citation type="submission" date="2019-11" db="EMBL/GenBank/DDBJ databases">
        <title>A de novo genome assembly of a pear dwarfing rootstock.</title>
        <authorList>
            <person name="Wang F."/>
            <person name="Wang J."/>
            <person name="Li S."/>
            <person name="Zhang Y."/>
            <person name="Fang M."/>
            <person name="Ma L."/>
            <person name="Zhao Y."/>
            <person name="Jiang S."/>
        </authorList>
    </citation>
    <scope>NUCLEOTIDE SEQUENCE [LARGE SCALE GENOMIC DNA]</scope>
    <source>
        <strain evidence="2">S2</strain>
        <tissue evidence="2">Leaf</tissue>
    </source>
</reference>
<dbReference type="EMBL" id="SMOL01000553">
    <property type="protein sequence ID" value="KAB2608559.1"/>
    <property type="molecule type" value="Genomic_DNA"/>
</dbReference>
<reference evidence="2 3" key="1">
    <citation type="submission" date="2019-09" db="EMBL/GenBank/DDBJ databases">
        <authorList>
            <person name="Ou C."/>
        </authorList>
    </citation>
    <scope>NUCLEOTIDE SEQUENCE [LARGE SCALE GENOMIC DNA]</scope>
    <source>
        <strain evidence="2">S2</strain>
        <tissue evidence="2">Leaf</tissue>
    </source>
</reference>
<sequence length="156" mass="17008">MKPALDFIPEALLSRVSLTQELLLERRKLDLFSLKLTHVDFKGGQVKHFKPKVVMDGPPVIVEYDVPTTSKKSKVSDQGVTPVGPASRSQSSRASAYSDTPRPAKFLDIIGSSDEEWNVDDATVSKVASKSLDAEESSHSSTNSNLGNEEHPQTSL</sequence>
<comment type="caution">
    <text evidence="2">The sequence shown here is derived from an EMBL/GenBank/DDBJ whole genome shotgun (WGS) entry which is preliminary data.</text>
</comment>
<evidence type="ECO:0000313" key="3">
    <source>
        <dbReference type="Proteomes" id="UP000327157"/>
    </source>
</evidence>
<accession>A0A5N5FZJ1</accession>
<gene>
    <name evidence="2" type="ORF">D8674_011727</name>
</gene>
<protein>
    <submittedName>
        <fullName evidence="2">Uncharacterized protein</fullName>
    </submittedName>
</protein>
<evidence type="ECO:0000313" key="2">
    <source>
        <dbReference type="EMBL" id="KAB2608559.1"/>
    </source>
</evidence>
<proteinExistence type="predicted"/>
<feature type="region of interest" description="Disordered" evidence="1">
    <location>
        <begin position="67"/>
        <end position="100"/>
    </location>
</feature>
<reference evidence="3" key="2">
    <citation type="submission" date="2019-10" db="EMBL/GenBank/DDBJ databases">
        <title>A de novo genome assembly of a pear dwarfing rootstock.</title>
        <authorList>
            <person name="Wang F."/>
            <person name="Wang J."/>
            <person name="Li S."/>
            <person name="Zhang Y."/>
            <person name="Fang M."/>
            <person name="Ma L."/>
            <person name="Zhao Y."/>
            <person name="Jiang S."/>
        </authorList>
    </citation>
    <scope>NUCLEOTIDE SEQUENCE [LARGE SCALE GENOMIC DNA]</scope>
</reference>
<name>A0A5N5FZJ1_9ROSA</name>
<feature type="compositionally biased region" description="Low complexity" evidence="1">
    <location>
        <begin position="86"/>
        <end position="98"/>
    </location>
</feature>
<dbReference type="Proteomes" id="UP000327157">
    <property type="component" value="Chromosome 14"/>
</dbReference>
<organism evidence="2 3">
    <name type="scientific">Pyrus ussuriensis x Pyrus communis</name>
    <dbReference type="NCBI Taxonomy" id="2448454"/>
    <lineage>
        <taxon>Eukaryota</taxon>
        <taxon>Viridiplantae</taxon>
        <taxon>Streptophyta</taxon>
        <taxon>Embryophyta</taxon>
        <taxon>Tracheophyta</taxon>
        <taxon>Spermatophyta</taxon>
        <taxon>Magnoliopsida</taxon>
        <taxon>eudicotyledons</taxon>
        <taxon>Gunneridae</taxon>
        <taxon>Pentapetalae</taxon>
        <taxon>rosids</taxon>
        <taxon>fabids</taxon>
        <taxon>Rosales</taxon>
        <taxon>Rosaceae</taxon>
        <taxon>Amygdaloideae</taxon>
        <taxon>Maleae</taxon>
        <taxon>Pyrus</taxon>
    </lineage>
</organism>
<dbReference type="AlphaFoldDB" id="A0A5N5FZJ1"/>
<evidence type="ECO:0000256" key="1">
    <source>
        <dbReference type="SAM" id="MobiDB-lite"/>
    </source>
</evidence>
<keyword evidence="3" id="KW-1185">Reference proteome</keyword>
<feature type="region of interest" description="Disordered" evidence="1">
    <location>
        <begin position="128"/>
        <end position="156"/>
    </location>
</feature>